<protein>
    <submittedName>
        <fullName evidence="1">Uncharacterized protein</fullName>
    </submittedName>
</protein>
<dbReference type="Proteomes" id="UP001217500">
    <property type="component" value="Chromosome"/>
</dbReference>
<sequence length="263" mass="28838">MMPGAALFELVTSHAYRGGAIEPDIGFVPSPATGQLLTAHGLAARSDNGSLKIARFNDRKPWFDDRPHGPLLFAVTARRDEVFHYTELPMDSPGRGCAPAKPVVAQKEFAVGRTRAHAEFGNLAGWLAGLRAFLALIIPTSLLEGSSRWTLPLAARRAHWRYHVLSNSRELQPANRMLIDGTPDGLSFKPLDPGRRDLAEAETLESDTPWPLSEQGLKSARLLLERQGRDPKILFSGLPAPSPLSLRMVHDDPAPRADAFLYV</sequence>
<name>A0AAE9XM68_9PROT</name>
<dbReference type="AlphaFoldDB" id="A0AAE9XM68"/>
<evidence type="ECO:0000313" key="2">
    <source>
        <dbReference type="Proteomes" id="UP001217500"/>
    </source>
</evidence>
<gene>
    <name evidence="1" type="ORF">PH603_12960</name>
</gene>
<evidence type="ECO:0000313" key="1">
    <source>
        <dbReference type="EMBL" id="WCL53449.1"/>
    </source>
</evidence>
<accession>A0AAE9XM68</accession>
<keyword evidence="2" id="KW-1185">Reference proteome</keyword>
<reference evidence="1" key="1">
    <citation type="submission" date="2023-01" db="EMBL/GenBank/DDBJ databases">
        <title>The genome sequence of Kordiimonadaceae bacterium 6D33.</title>
        <authorList>
            <person name="Liu Y."/>
        </authorList>
    </citation>
    <scope>NUCLEOTIDE SEQUENCE</scope>
    <source>
        <strain evidence="1">6D33</strain>
    </source>
</reference>
<dbReference type="EMBL" id="CP116805">
    <property type="protein sequence ID" value="WCL53449.1"/>
    <property type="molecule type" value="Genomic_DNA"/>
</dbReference>
<organism evidence="1 2">
    <name type="scientific">Gimibacter soli</name>
    <dbReference type="NCBI Taxonomy" id="3024400"/>
    <lineage>
        <taxon>Bacteria</taxon>
        <taxon>Pseudomonadati</taxon>
        <taxon>Pseudomonadota</taxon>
        <taxon>Alphaproteobacteria</taxon>
        <taxon>Kordiimonadales</taxon>
        <taxon>Temperatibacteraceae</taxon>
        <taxon>Gimibacter</taxon>
    </lineage>
</organism>
<dbReference type="RefSeq" id="WP_289502961.1">
    <property type="nucleotide sequence ID" value="NZ_CP116805.1"/>
</dbReference>
<dbReference type="KEGG" id="gso:PH603_12960"/>
<proteinExistence type="predicted"/>